<dbReference type="AlphaFoldDB" id="A0A1G4E460"/>
<dbReference type="EMBL" id="FLYI01000222">
    <property type="protein sequence ID" value="SCA81941.1"/>
    <property type="molecule type" value="Genomic_DNA"/>
</dbReference>
<dbReference type="VEuPathDB" id="PlasmoDB:PVW1_100018900"/>
<evidence type="ECO:0008006" key="3">
    <source>
        <dbReference type="Google" id="ProtNLM"/>
    </source>
</evidence>
<reference evidence="1 2" key="1">
    <citation type="submission" date="2016-07" db="EMBL/GenBank/DDBJ databases">
        <authorList>
            <consortium name="Pathogen Informatics"/>
        </authorList>
    </citation>
    <scope>NUCLEOTIDE SEQUENCE [LARGE SCALE GENOMIC DNA]</scope>
</reference>
<evidence type="ECO:0000313" key="1">
    <source>
        <dbReference type="EMBL" id="SCA81941.1"/>
    </source>
</evidence>
<dbReference type="Proteomes" id="UP000305196">
    <property type="component" value="Unassembled WGS sequence"/>
</dbReference>
<dbReference type="VEuPathDB" id="PlasmoDB:PVPAM_000027500"/>
<accession>A0A1G4E460</accession>
<name>A0A1G4E460_PLAVI</name>
<protein>
    <recommendedName>
        <fullName evidence="3">Vir</fullName>
    </recommendedName>
</protein>
<evidence type="ECO:0000313" key="2">
    <source>
        <dbReference type="Proteomes" id="UP000305196"/>
    </source>
</evidence>
<gene>
    <name evidence="1" type="ORF">PVC01_000050300</name>
</gene>
<sequence length="284" mass="33347">YTFLENFWKIYGEFDETIKESKYPQILSYCDKENMFNNDNKGVYKQICKKLARNLLFLADGDYEDANFSKYCDMLYIWMYFKIEKKGLFNSIFEQIFQQFVHIIRTKLFKKSCSYFSFNKKLQEPEELIKLRIFEHNTSTLQNILNKISDPDNCSCLEYVYDCINIYNDMNNRFCATNENKQITYKDTCDILKKFNTSYTTFSHNVNGRIYELPILHDITTATRTPIVNHVPICLSNRQNPELDSGANDQSSSSKQISISTALSTMVGIPPFLALIYKVNIIHN</sequence>
<dbReference type="VEuPathDB" id="PlasmoDB:PVP01_0001110"/>
<proteinExistence type="predicted"/>
<feature type="non-terminal residue" evidence="1">
    <location>
        <position position="284"/>
    </location>
</feature>
<feature type="non-terminal residue" evidence="1">
    <location>
        <position position="1"/>
    </location>
</feature>
<organism evidence="1 2">
    <name type="scientific">Plasmodium vivax</name>
    <name type="common">malaria parasite P. vivax</name>
    <dbReference type="NCBI Taxonomy" id="5855"/>
    <lineage>
        <taxon>Eukaryota</taxon>
        <taxon>Sar</taxon>
        <taxon>Alveolata</taxon>
        <taxon>Apicomplexa</taxon>
        <taxon>Aconoidasida</taxon>
        <taxon>Haemosporida</taxon>
        <taxon>Plasmodiidae</taxon>
        <taxon>Plasmodium</taxon>
        <taxon>Plasmodium (Plasmodium)</taxon>
    </lineage>
</organism>